<proteinExistence type="predicted"/>
<comment type="caution">
    <text evidence="2">The sequence shown here is derived from an EMBL/GenBank/DDBJ whole genome shotgun (WGS) entry which is preliminary data.</text>
</comment>
<feature type="domain" description="Tetrapyrrole biosynthesis uroporphyrinogen III synthase" evidence="1">
    <location>
        <begin position="28"/>
        <end position="221"/>
    </location>
</feature>
<dbReference type="Proteomes" id="UP000766629">
    <property type="component" value="Unassembled WGS sequence"/>
</dbReference>
<reference evidence="2 3" key="1">
    <citation type="submission" date="2021-06" db="EMBL/GenBank/DDBJ databases">
        <title>50 bacteria genomes isolated from Dapeng, Shenzhen, China.</title>
        <authorList>
            <person name="Zheng W."/>
            <person name="Yu S."/>
            <person name="Huang Y."/>
        </authorList>
    </citation>
    <scope>NUCLEOTIDE SEQUENCE [LARGE SCALE GENOMIC DNA]</scope>
    <source>
        <strain evidence="2 3">DP1N14-2</strain>
    </source>
</reference>
<gene>
    <name evidence="2" type="ORF">KUV26_12340</name>
</gene>
<evidence type="ECO:0000313" key="3">
    <source>
        <dbReference type="Proteomes" id="UP000766629"/>
    </source>
</evidence>
<evidence type="ECO:0000259" key="1">
    <source>
        <dbReference type="Pfam" id="PF02602"/>
    </source>
</evidence>
<sequence>MVPLLMTRPLAAAERFAGGLPAAARARLNVIYAPLIEVRPAQAPVELQGVKGVIFTSSNGVSAASRETTKRLPAYCVGQNTARTAADAGWQARCLGQRADELTEALLQERPDAPLLHLRGAYTRGSIARRLTDGGLPCREQIVYDQVLLPLTEEAQTVLSAQNDVIVPLFSPRTARHFANLCKDASHLHLIALSEAVADPLKGLSCKALSVSRTPDAAAMTTAVLDAAAQLSRLEGEGRAE</sequence>
<evidence type="ECO:0000313" key="2">
    <source>
        <dbReference type="EMBL" id="MBY6140228.1"/>
    </source>
</evidence>
<dbReference type="InterPro" id="IPR036108">
    <property type="entry name" value="4pyrrol_syn_uPrphyn_synt_sf"/>
</dbReference>
<dbReference type="CDD" id="cd06578">
    <property type="entry name" value="HemD"/>
    <property type="match status" value="1"/>
</dbReference>
<organism evidence="2 3">
    <name type="scientific">Leisingera daeponensis</name>
    <dbReference type="NCBI Taxonomy" id="405746"/>
    <lineage>
        <taxon>Bacteria</taxon>
        <taxon>Pseudomonadati</taxon>
        <taxon>Pseudomonadota</taxon>
        <taxon>Alphaproteobacteria</taxon>
        <taxon>Rhodobacterales</taxon>
        <taxon>Roseobacteraceae</taxon>
        <taxon>Leisingera</taxon>
    </lineage>
</organism>
<name>A0ABS7NGA9_9RHOB</name>
<dbReference type="InterPro" id="IPR003754">
    <property type="entry name" value="4pyrrol_synth_uPrphyn_synth"/>
</dbReference>
<accession>A0ABS7NGA9</accession>
<dbReference type="Gene3D" id="3.40.50.10090">
    <property type="match status" value="2"/>
</dbReference>
<protein>
    <submittedName>
        <fullName evidence="2">Uroporphyrinogen-III synthase</fullName>
    </submittedName>
</protein>
<dbReference type="Pfam" id="PF02602">
    <property type="entry name" value="HEM4"/>
    <property type="match status" value="1"/>
</dbReference>
<dbReference type="SUPFAM" id="SSF69618">
    <property type="entry name" value="HemD-like"/>
    <property type="match status" value="1"/>
</dbReference>
<dbReference type="EMBL" id="JAHVJA010000004">
    <property type="protein sequence ID" value="MBY6140228.1"/>
    <property type="molecule type" value="Genomic_DNA"/>
</dbReference>
<keyword evidence="3" id="KW-1185">Reference proteome</keyword>